<evidence type="ECO:0000256" key="1">
    <source>
        <dbReference type="SAM" id="Phobius"/>
    </source>
</evidence>
<accession>A0A1E8PXW3</accession>
<dbReference type="InterPro" id="IPR011047">
    <property type="entry name" value="Quinoprotein_ADH-like_sf"/>
</dbReference>
<evidence type="ECO:0000313" key="3">
    <source>
        <dbReference type="Proteomes" id="UP000178953"/>
    </source>
</evidence>
<evidence type="ECO:0008006" key="4">
    <source>
        <dbReference type="Google" id="ProtNLM"/>
    </source>
</evidence>
<keyword evidence="1" id="KW-1133">Transmembrane helix</keyword>
<dbReference type="AlphaFoldDB" id="A0A1E8PXW3"/>
<evidence type="ECO:0000313" key="2">
    <source>
        <dbReference type="EMBL" id="OFJ51021.1"/>
    </source>
</evidence>
<keyword evidence="3" id="KW-1185">Reference proteome</keyword>
<dbReference type="OrthoDB" id="5182370at2"/>
<feature type="transmembrane region" description="Helical" evidence="1">
    <location>
        <begin position="12"/>
        <end position="31"/>
    </location>
</feature>
<proteinExistence type="predicted"/>
<keyword evidence="1" id="KW-0812">Transmembrane</keyword>
<gene>
    <name evidence="2" type="ORF">BEL07_24890</name>
</gene>
<name>A0A1E8PXW3_9MYCO</name>
<reference evidence="2 3" key="1">
    <citation type="submission" date="2016-09" db="EMBL/GenBank/DDBJ databases">
        <title>genome sequence of Mycobacterium sp. 739 SCH.</title>
        <authorList>
            <person name="Greninger A.L."/>
            <person name="Qin X."/>
            <person name="Jerome K."/>
            <person name="Vora S."/>
            <person name="Quinn K."/>
        </authorList>
    </citation>
    <scope>NUCLEOTIDE SEQUENCE [LARGE SCALE GENOMIC DNA]</scope>
    <source>
        <strain evidence="2 3">SCH</strain>
    </source>
</reference>
<organism evidence="2 3">
    <name type="scientific">Mycolicibacterium grossiae</name>
    <dbReference type="NCBI Taxonomy" id="1552759"/>
    <lineage>
        <taxon>Bacteria</taxon>
        <taxon>Bacillati</taxon>
        <taxon>Actinomycetota</taxon>
        <taxon>Actinomycetes</taxon>
        <taxon>Mycobacteriales</taxon>
        <taxon>Mycobacteriaceae</taxon>
        <taxon>Mycolicibacterium</taxon>
    </lineage>
</organism>
<comment type="caution">
    <text evidence="2">The sequence shown here is derived from an EMBL/GenBank/DDBJ whole genome shotgun (WGS) entry which is preliminary data.</text>
</comment>
<dbReference type="RefSeq" id="WP_070355738.1">
    <property type="nucleotide sequence ID" value="NZ_CP043474.1"/>
</dbReference>
<dbReference type="EMBL" id="MCHX01000082">
    <property type="protein sequence ID" value="OFJ51021.1"/>
    <property type="molecule type" value="Genomic_DNA"/>
</dbReference>
<sequence>MVRPERRTRGDVLVALALVVIVAIAAGSIWWTSDARATDSRPAAAPVPSVKDARAVPDGLRQLWTAASPATSRPVLAGGSVVTGAGDRMEGRDPATGNVLWSYARDVDLCGVTSVYSDAVAVYPDARGCGQVTTVDGKTGRRDATRTAYADDRVTLSSDGTSVLSAGENRLELWRSDMVRMISYGALDAPIKPDVPAKPLCRFTSAASSTALVAVLEACPGARDLRLTLLKPADEEDQPETKFVELPGVPADSDARVIAVSDTMTAVYLPSPKPTVNVIDDTGATVASTLLPAPASEEAAVTRAGDLVTWWTGDSLLVFAVDGLRYRFTVNPVNGQAPVGPGVEMAGRLLVPVTEGYDVFDPKTGAGERHIALTRQAGPDPVVPAVAGSVVLEQRGDALVALGG</sequence>
<keyword evidence="1" id="KW-0472">Membrane</keyword>
<dbReference type="SUPFAM" id="SSF50998">
    <property type="entry name" value="Quinoprotein alcohol dehydrogenase-like"/>
    <property type="match status" value="1"/>
</dbReference>
<dbReference type="Proteomes" id="UP000178953">
    <property type="component" value="Unassembled WGS sequence"/>
</dbReference>
<protein>
    <recommendedName>
        <fullName evidence="4">PQQ-binding-like beta-propeller repeat protein</fullName>
    </recommendedName>
</protein>